<gene>
    <name evidence="6" type="ORF">N7532_009636</name>
</gene>
<accession>A0A9W9EZQ7</accession>
<reference evidence="6" key="1">
    <citation type="submission" date="2022-11" db="EMBL/GenBank/DDBJ databases">
        <authorList>
            <person name="Petersen C."/>
        </authorList>
    </citation>
    <scope>NUCLEOTIDE SEQUENCE</scope>
    <source>
        <strain evidence="6">IBT 30761</strain>
    </source>
</reference>
<dbReference type="PANTHER" id="PTHR46972:SF1">
    <property type="entry name" value="FAD DEPENDENT OXIDOREDUCTASE DOMAIN-CONTAINING PROTEIN"/>
    <property type="match status" value="1"/>
</dbReference>
<proteinExistence type="predicted"/>
<dbReference type="AlphaFoldDB" id="A0A9W9EZQ7"/>
<dbReference type="InterPro" id="IPR002938">
    <property type="entry name" value="FAD-bd"/>
</dbReference>
<dbReference type="OrthoDB" id="655030at2759"/>
<evidence type="ECO:0000313" key="7">
    <source>
        <dbReference type="Proteomes" id="UP001149074"/>
    </source>
</evidence>
<keyword evidence="7" id="KW-1185">Reference proteome</keyword>
<feature type="domain" description="FAD-binding" evidence="5">
    <location>
        <begin position="303"/>
        <end position="347"/>
    </location>
</feature>
<comment type="caution">
    <text evidence="6">The sequence shown here is derived from an EMBL/GenBank/DDBJ whole genome shotgun (WGS) entry which is preliminary data.</text>
</comment>
<dbReference type="RefSeq" id="XP_056472933.1">
    <property type="nucleotide sequence ID" value="XM_056622127.1"/>
</dbReference>
<dbReference type="GO" id="GO:0071949">
    <property type="term" value="F:FAD binding"/>
    <property type="evidence" value="ECO:0007669"/>
    <property type="project" value="InterPro"/>
</dbReference>
<dbReference type="GeneID" id="81361106"/>
<evidence type="ECO:0000313" key="6">
    <source>
        <dbReference type="EMBL" id="KAJ5090952.1"/>
    </source>
</evidence>
<evidence type="ECO:0000259" key="5">
    <source>
        <dbReference type="Pfam" id="PF01494"/>
    </source>
</evidence>
<keyword evidence="1" id="KW-0285">Flavoprotein</keyword>
<feature type="domain" description="FAD-binding" evidence="5">
    <location>
        <begin position="5"/>
        <end position="170"/>
    </location>
</feature>
<evidence type="ECO:0000256" key="1">
    <source>
        <dbReference type="ARBA" id="ARBA00022630"/>
    </source>
</evidence>
<evidence type="ECO:0000256" key="4">
    <source>
        <dbReference type="ARBA" id="ARBA00023033"/>
    </source>
</evidence>
<evidence type="ECO:0000256" key="3">
    <source>
        <dbReference type="ARBA" id="ARBA00023002"/>
    </source>
</evidence>
<dbReference type="EMBL" id="JAPQKI010000009">
    <property type="protein sequence ID" value="KAJ5090952.1"/>
    <property type="molecule type" value="Genomic_DNA"/>
</dbReference>
<dbReference type="GO" id="GO:0004497">
    <property type="term" value="F:monooxygenase activity"/>
    <property type="evidence" value="ECO:0007669"/>
    <property type="project" value="UniProtKB-KW"/>
</dbReference>
<name>A0A9W9EZQ7_9EURO</name>
<dbReference type="PANTHER" id="PTHR46972">
    <property type="entry name" value="MONOOXYGENASE ASQM-RELATED"/>
    <property type="match status" value="1"/>
</dbReference>
<reference evidence="6" key="2">
    <citation type="journal article" date="2023" name="IMA Fungus">
        <title>Comparative genomic study of the Penicillium genus elucidates a diverse pangenome and 15 lateral gene transfer events.</title>
        <authorList>
            <person name="Petersen C."/>
            <person name="Sorensen T."/>
            <person name="Nielsen M.R."/>
            <person name="Sondergaard T.E."/>
            <person name="Sorensen J.L."/>
            <person name="Fitzpatrick D.A."/>
            <person name="Frisvad J.C."/>
            <person name="Nielsen K.L."/>
        </authorList>
    </citation>
    <scope>NUCLEOTIDE SEQUENCE</scope>
    <source>
        <strain evidence="6">IBT 30761</strain>
    </source>
</reference>
<protein>
    <recommendedName>
        <fullName evidence="5">FAD-binding domain-containing protein</fullName>
    </recommendedName>
</protein>
<dbReference type="Proteomes" id="UP001149074">
    <property type="component" value="Unassembled WGS sequence"/>
</dbReference>
<dbReference type="Pfam" id="PF01494">
    <property type="entry name" value="FAD_binding_3"/>
    <property type="match status" value="2"/>
</dbReference>
<keyword evidence="2" id="KW-0274">FAD</keyword>
<dbReference type="Gene3D" id="3.50.50.60">
    <property type="entry name" value="FAD/NAD(P)-binding domain"/>
    <property type="match status" value="1"/>
</dbReference>
<dbReference type="InterPro" id="IPR036188">
    <property type="entry name" value="FAD/NAD-bd_sf"/>
</dbReference>
<keyword evidence="4" id="KW-0503">Monooxygenase</keyword>
<evidence type="ECO:0000256" key="2">
    <source>
        <dbReference type="ARBA" id="ARBA00022827"/>
    </source>
</evidence>
<dbReference type="SUPFAM" id="SSF51905">
    <property type="entry name" value="FAD/NAD(P)-binding domain"/>
    <property type="match status" value="1"/>
</dbReference>
<sequence>MFPRIAIVGGGPAGLTLALLLHKRGISFTIFELRKQLTLDELARPSGSLDLHEESGLAAIRECGLWDQFLRLTGECSEAQKVSDRYGNILHEDAGELSVRPEISRHALIQLLIKHLPREAIRWDHKLLSATTITTNSDNAVQLDFGSHGRHAFDLVIGADGAWSQVRNLLTPVKPYYAGIQNITLTIRELTAKYPQLAALVGRGSFSALGLRHGVMSQRGNQDSARIYIFLTTPDVQAAASLGLKGQSASASKKTLLTDPSLLGRWGSAIKELVAVACDEETADNPGSSIDIRALYTLPRRSSWKHNPHVTLIGDAAHLMCPWAGEGVNLAMWDSFSLSHAIAEASMAANTNGDSFVTHLSPLMQRFEEDQATRAEEKANETHRNGEMLFAENGAEAFTQFFQSAYGGGTI</sequence>
<dbReference type="PRINTS" id="PR00420">
    <property type="entry name" value="RNGMNOXGNASE"/>
</dbReference>
<organism evidence="6 7">
    <name type="scientific">Penicillium argentinense</name>
    <dbReference type="NCBI Taxonomy" id="1131581"/>
    <lineage>
        <taxon>Eukaryota</taxon>
        <taxon>Fungi</taxon>
        <taxon>Dikarya</taxon>
        <taxon>Ascomycota</taxon>
        <taxon>Pezizomycotina</taxon>
        <taxon>Eurotiomycetes</taxon>
        <taxon>Eurotiomycetidae</taxon>
        <taxon>Eurotiales</taxon>
        <taxon>Aspergillaceae</taxon>
        <taxon>Penicillium</taxon>
    </lineage>
</organism>
<keyword evidence="3" id="KW-0560">Oxidoreductase</keyword>